<dbReference type="Proteomes" id="UP000663937">
    <property type="component" value="Chromosome"/>
</dbReference>
<protein>
    <submittedName>
        <fullName evidence="3">Glycosyltransferase family 1 protein</fullName>
    </submittedName>
</protein>
<dbReference type="Pfam" id="PF00201">
    <property type="entry name" value="UDPGT"/>
    <property type="match status" value="1"/>
</dbReference>
<dbReference type="InterPro" id="IPR035595">
    <property type="entry name" value="UDP_glycos_trans_CS"/>
</dbReference>
<dbReference type="RefSeq" id="WP_227422445.1">
    <property type="nucleotide sequence ID" value="NZ_CP071868.1"/>
</dbReference>
<dbReference type="InterPro" id="IPR002213">
    <property type="entry name" value="UDP_glucos_trans"/>
</dbReference>
<dbReference type="SUPFAM" id="SSF53756">
    <property type="entry name" value="UDP-Glycosyltransferase/glycogen phosphorylase"/>
    <property type="match status" value="1"/>
</dbReference>
<reference evidence="3" key="1">
    <citation type="submission" date="2021-03" db="EMBL/GenBank/DDBJ databases">
        <title>Pengzhenrongella sicca gen. nov., sp. nov., a new member of suborder Micrococcineae isolated from High-Arctic tundra soil.</title>
        <authorList>
            <person name="Peng F."/>
        </authorList>
    </citation>
    <scope>NUCLEOTIDE SEQUENCE</scope>
    <source>
        <strain evidence="3">LRZ-2</strain>
    </source>
</reference>
<dbReference type="AlphaFoldDB" id="A0A8A4Z9R5"/>
<comment type="similarity">
    <text evidence="2">Belongs to the UDP-glycosyltransferase family.</text>
</comment>
<keyword evidence="1 2" id="KW-0808">Transferase</keyword>
<dbReference type="CDD" id="cd03784">
    <property type="entry name" value="GT1_Gtf-like"/>
    <property type="match status" value="1"/>
</dbReference>
<accession>A0A8A4Z9R5</accession>
<dbReference type="KEGG" id="psic:J4E96_12545"/>
<keyword evidence="4" id="KW-1185">Reference proteome</keyword>
<evidence type="ECO:0000256" key="2">
    <source>
        <dbReference type="RuleBase" id="RU003718"/>
    </source>
</evidence>
<name>A0A8A4Z9R5_9MICO</name>
<sequence length="434" mass="45048">MTLLIISPDYASHLFPLATLGSAWLDAGERVVVASGPATAGIVTAFGFERENLQLGRGSNPGVIRADEQPRGEDDALRGFFAATRLGMVETLRFQAQARGADLLWNPVGTARAVQRVVESVRPDHVIVDHLAFSARLALASAGVAHADVVLGHPTALTVGSEVYGYPPAWPTCFEPDGGDLAALASLCAGVRDSFTAQWNDALALLDPGAPASSDAFAESGDLLLLNYPGELHDDARTRLLPPHAFLGSAVRGEAPDPQVQAWLAESAQPVVYVSFGSFLSVRSDVLARVAHALRGLDVRVAVALGATSPDELGPIPASWLVRSFLPQVTLLDHAALAVTHAGNNSVTEALTAGVPMLALPFSTDQFAGAAALEAAGYAVALDPNAAGAPEIEAAATRLLSLEPEVRRRLAALSASLRADPGPARALGTMVAVA</sequence>
<gene>
    <name evidence="3" type="ORF">J4E96_12545</name>
</gene>
<organism evidence="3 4">
    <name type="scientific">Pengzhenrongella sicca</name>
    <dbReference type="NCBI Taxonomy" id="2819238"/>
    <lineage>
        <taxon>Bacteria</taxon>
        <taxon>Bacillati</taxon>
        <taxon>Actinomycetota</taxon>
        <taxon>Actinomycetes</taxon>
        <taxon>Micrococcales</taxon>
        <taxon>Pengzhenrongella</taxon>
    </lineage>
</organism>
<evidence type="ECO:0000313" key="3">
    <source>
        <dbReference type="EMBL" id="QTE28215.1"/>
    </source>
</evidence>
<evidence type="ECO:0000313" key="4">
    <source>
        <dbReference type="Proteomes" id="UP000663937"/>
    </source>
</evidence>
<keyword evidence="2" id="KW-0328">Glycosyltransferase</keyword>
<dbReference type="GO" id="GO:0035251">
    <property type="term" value="F:UDP-glucosyltransferase activity"/>
    <property type="evidence" value="ECO:0007669"/>
    <property type="project" value="InterPro"/>
</dbReference>
<dbReference type="InterPro" id="IPR050481">
    <property type="entry name" value="UDP-glycosyltransf_plant"/>
</dbReference>
<dbReference type="EMBL" id="CP071868">
    <property type="protein sequence ID" value="QTE28215.1"/>
    <property type="molecule type" value="Genomic_DNA"/>
</dbReference>
<evidence type="ECO:0000256" key="1">
    <source>
        <dbReference type="ARBA" id="ARBA00022679"/>
    </source>
</evidence>
<proteinExistence type="inferred from homology"/>
<dbReference type="Gene3D" id="3.40.50.2000">
    <property type="entry name" value="Glycogen Phosphorylase B"/>
    <property type="match status" value="2"/>
</dbReference>
<dbReference type="PANTHER" id="PTHR48049">
    <property type="entry name" value="GLYCOSYLTRANSFERASE"/>
    <property type="match status" value="1"/>
</dbReference>
<dbReference type="PANTHER" id="PTHR48049:SF132">
    <property type="entry name" value="GLYCOSYLTRANSFERASE"/>
    <property type="match status" value="1"/>
</dbReference>
<dbReference type="PROSITE" id="PS00375">
    <property type="entry name" value="UDPGT"/>
    <property type="match status" value="1"/>
</dbReference>